<dbReference type="NCBIfam" id="TIGR02937">
    <property type="entry name" value="sigma70-ECF"/>
    <property type="match status" value="1"/>
</dbReference>
<proteinExistence type="inferred from homology"/>
<keyword evidence="2" id="KW-0805">Transcription regulation</keyword>
<sequence length="245" mass="27894">MNLFAESRGEPVESPENTAEALVEEEVIRRVLDGDTASFEWIMRRYNQRLFRVVRSIVGDEAEAEDVMQEAYLHAYEHLRQFEGRSAFSTWLTKIAVYEATNRRRKLRRLRLVAPGHAETDAMTSSSINRDATQEASLNELRHLLASAVDALPPDLRLVFTLRMVEGLSTLQTAECLSLTPSNVKVRLHRSRSALQSWIDNRIGEEVRRLYVFAGEHCDRVVQKVLERLAQDRASGEPAGNSFPV</sequence>
<dbReference type="GO" id="GO:0016987">
    <property type="term" value="F:sigma factor activity"/>
    <property type="evidence" value="ECO:0007669"/>
    <property type="project" value="UniProtKB-KW"/>
</dbReference>
<evidence type="ECO:0000259" key="5">
    <source>
        <dbReference type="Pfam" id="PF04542"/>
    </source>
</evidence>
<dbReference type="InterPro" id="IPR013325">
    <property type="entry name" value="RNA_pol_sigma_r2"/>
</dbReference>
<reference evidence="7" key="1">
    <citation type="submission" date="2024-05" db="EMBL/GenBank/DDBJ databases">
        <title>Planctomycetes of the genus Singulisphaera possess chitinolytic capabilities.</title>
        <authorList>
            <person name="Ivanova A."/>
        </authorList>
    </citation>
    <scope>NUCLEOTIDE SEQUENCE</scope>
    <source>
        <strain evidence="7">Ch08T</strain>
    </source>
</reference>
<accession>A0AAU7C9T9</accession>
<dbReference type="PANTHER" id="PTHR43133">
    <property type="entry name" value="RNA POLYMERASE ECF-TYPE SIGMA FACTO"/>
    <property type="match status" value="1"/>
</dbReference>
<feature type="domain" description="RNA polymerase sigma-70 region 2" evidence="5">
    <location>
        <begin position="43"/>
        <end position="109"/>
    </location>
</feature>
<evidence type="ECO:0000256" key="1">
    <source>
        <dbReference type="ARBA" id="ARBA00010641"/>
    </source>
</evidence>
<dbReference type="InterPro" id="IPR013324">
    <property type="entry name" value="RNA_pol_sigma_r3/r4-like"/>
</dbReference>
<evidence type="ECO:0000259" key="6">
    <source>
        <dbReference type="Pfam" id="PF08281"/>
    </source>
</evidence>
<dbReference type="SUPFAM" id="SSF88659">
    <property type="entry name" value="Sigma3 and sigma4 domains of RNA polymerase sigma factors"/>
    <property type="match status" value="1"/>
</dbReference>
<dbReference type="AlphaFoldDB" id="A0AAU7C9T9"/>
<keyword evidence="4" id="KW-0804">Transcription</keyword>
<organism evidence="7">
    <name type="scientific">Singulisphaera sp. Ch08</name>
    <dbReference type="NCBI Taxonomy" id="3120278"/>
    <lineage>
        <taxon>Bacteria</taxon>
        <taxon>Pseudomonadati</taxon>
        <taxon>Planctomycetota</taxon>
        <taxon>Planctomycetia</taxon>
        <taxon>Isosphaerales</taxon>
        <taxon>Isosphaeraceae</taxon>
        <taxon>Singulisphaera</taxon>
    </lineage>
</organism>
<comment type="similarity">
    <text evidence="1">Belongs to the sigma-70 factor family. ECF subfamily.</text>
</comment>
<evidence type="ECO:0000256" key="3">
    <source>
        <dbReference type="ARBA" id="ARBA00023082"/>
    </source>
</evidence>
<name>A0AAU7C9T9_9BACT</name>
<dbReference type="Pfam" id="PF08281">
    <property type="entry name" value="Sigma70_r4_2"/>
    <property type="match status" value="1"/>
</dbReference>
<dbReference type="InterPro" id="IPR039425">
    <property type="entry name" value="RNA_pol_sigma-70-like"/>
</dbReference>
<dbReference type="InterPro" id="IPR036388">
    <property type="entry name" value="WH-like_DNA-bd_sf"/>
</dbReference>
<dbReference type="CDD" id="cd06171">
    <property type="entry name" value="Sigma70_r4"/>
    <property type="match status" value="1"/>
</dbReference>
<dbReference type="PANTHER" id="PTHR43133:SF51">
    <property type="entry name" value="RNA POLYMERASE SIGMA FACTOR"/>
    <property type="match status" value="1"/>
</dbReference>
<dbReference type="InterPro" id="IPR014284">
    <property type="entry name" value="RNA_pol_sigma-70_dom"/>
</dbReference>
<dbReference type="EMBL" id="CP155447">
    <property type="protein sequence ID" value="XBH01994.1"/>
    <property type="molecule type" value="Genomic_DNA"/>
</dbReference>
<dbReference type="GO" id="GO:0003677">
    <property type="term" value="F:DNA binding"/>
    <property type="evidence" value="ECO:0007669"/>
    <property type="project" value="InterPro"/>
</dbReference>
<dbReference type="RefSeq" id="WP_406694737.1">
    <property type="nucleotide sequence ID" value="NZ_CP155447.1"/>
</dbReference>
<gene>
    <name evidence="7" type="ORF">V5E97_27165</name>
</gene>
<protein>
    <submittedName>
        <fullName evidence="7">RNA polymerase sigma factor</fullName>
    </submittedName>
</protein>
<dbReference type="InterPro" id="IPR007627">
    <property type="entry name" value="RNA_pol_sigma70_r2"/>
</dbReference>
<dbReference type="GO" id="GO:0006352">
    <property type="term" value="P:DNA-templated transcription initiation"/>
    <property type="evidence" value="ECO:0007669"/>
    <property type="project" value="InterPro"/>
</dbReference>
<evidence type="ECO:0000256" key="4">
    <source>
        <dbReference type="ARBA" id="ARBA00023163"/>
    </source>
</evidence>
<feature type="domain" description="RNA polymerase sigma factor 70 region 4 type 2" evidence="6">
    <location>
        <begin position="144"/>
        <end position="195"/>
    </location>
</feature>
<dbReference type="NCBIfam" id="NF008888">
    <property type="entry name" value="PRK11922.1"/>
    <property type="match status" value="1"/>
</dbReference>
<dbReference type="Gene3D" id="1.10.10.10">
    <property type="entry name" value="Winged helix-like DNA-binding domain superfamily/Winged helix DNA-binding domain"/>
    <property type="match status" value="1"/>
</dbReference>
<dbReference type="SUPFAM" id="SSF88946">
    <property type="entry name" value="Sigma2 domain of RNA polymerase sigma factors"/>
    <property type="match status" value="1"/>
</dbReference>
<dbReference type="Pfam" id="PF04542">
    <property type="entry name" value="Sigma70_r2"/>
    <property type="match status" value="1"/>
</dbReference>
<evidence type="ECO:0000313" key="7">
    <source>
        <dbReference type="EMBL" id="XBH01994.1"/>
    </source>
</evidence>
<dbReference type="InterPro" id="IPR013249">
    <property type="entry name" value="RNA_pol_sigma70_r4_t2"/>
</dbReference>
<dbReference type="Gene3D" id="1.10.1740.10">
    <property type="match status" value="1"/>
</dbReference>
<keyword evidence="3" id="KW-0731">Sigma factor</keyword>
<evidence type="ECO:0000256" key="2">
    <source>
        <dbReference type="ARBA" id="ARBA00023015"/>
    </source>
</evidence>